<dbReference type="SUPFAM" id="SSF53756">
    <property type="entry name" value="UDP-Glycosyltransferase/glycogen phosphorylase"/>
    <property type="match status" value="1"/>
</dbReference>
<evidence type="ECO:0000313" key="10">
    <source>
        <dbReference type="EMBL" id="OIN89456.1"/>
    </source>
</evidence>
<dbReference type="STRING" id="1805034.AUJ59_01555"/>
<keyword evidence="8" id="KW-0119">Carbohydrate metabolism</keyword>
<name>A0A1J4RQZ0_9BACT</name>
<dbReference type="InterPro" id="IPR052182">
    <property type="entry name" value="Glycogen/Maltodextrin_Phosph"/>
</dbReference>
<reference evidence="10 11" key="1">
    <citation type="journal article" date="2016" name="Environ. Microbiol.">
        <title>Genomic resolution of a cold subsurface aquifer community provides metabolic insights for novel microbes adapted to high CO concentrations.</title>
        <authorList>
            <person name="Probst A.J."/>
            <person name="Castelle C.J."/>
            <person name="Singh A."/>
            <person name="Brown C.T."/>
            <person name="Anantharaman K."/>
            <person name="Sharon I."/>
            <person name="Hug L.A."/>
            <person name="Burstein D."/>
            <person name="Emerson J.B."/>
            <person name="Thomas B.C."/>
            <person name="Banfield J.F."/>
        </authorList>
    </citation>
    <scope>NUCLEOTIDE SEQUENCE [LARGE SCALE GENOMIC DNA]</scope>
    <source>
        <strain evidence="10">CG1_02_47_37</strain>
    </source>
</reference>
<dbReference type="EC" id="2.4.1.1" evidence="4"/>
<evidence type="ECO:0000256" key="5">
    <source>
        <dbReference type="ARBA" id="ARBA00022676"/>
    </source>
</evidence>
<proteinExistence type="inferred from homology"/>
<comment type="function">
    <text evidence="9">Phosphorylase is an important allosteric enzyme in carbohydrate metabolism. Enzymes from different sources differ in their regulatory mechanisms and in their natural substrates. However, all known phosphorylases share catalytic and structural properties.</text>
</comment>
<sequence>MPLNPIAYFSLEFGIDDSLPIFAGGLGILAGDMLLEASQQQKPFIGIGLFYHQAYLQQFITESGEQVEGRYKIEVDQSHLQPVTNQAGKPIIILVPLGKRIIRVRAWKKLVGQTPLYLLDTQVKGNSIDDYNICNQLYTGNKEHRFKQEVVTGVGGVKLLEVLKISPAYFHLNEAHCALAIIQAVIQTRETNSRLSFPEALEQTKKKSLLTNHTVITDGYNTISKDLAAVYLKPYAQALKITIDDLLRLGKTKDPRVFSLNQLVLSCSVRINAVSQLHSRIAKGIWPEFSFIPITNGIFLPRWLGKPMAKVWPLTQNNPCSKEKLWQAHLQQKRIMLKMVKQRTGIQMQEKILTVTWARRLTDYKRPGAILKDIGHLELILNNPDRPVQLLMAGKVHPNDQRGKRFIKDLNRFCRETKYRQRFQFIPNYNIAVAQALTGGSDIWLNTPQRGLEACGTSGMKACLNGVLQMTTKDGWTNSVEWAKLGWTLDSDRVSEDIYRFLEGGAAKMYYQRSQLGLPIDWIDYMIRSSALIRKNYSTAQMLYQYEKELYL</sequence>
<dbReference type="InterPro" id="IPR000811">
    <property type="entry name" value="Glyco_trans_35"/>
</dbReference>
<gene>
    <name evidence="10" type="ORF">AUJ59_01555</name>
</gene>
<dbReference type="EMBL" id="MNUI01000029">
    <property type="protein sequence ID" value="OIN89456.1"/>
    <property type="molecule type" value="Genomic_DNA"/>
</dbReference>
<organism evidence="10 11">
    <name type="scientific">Candidatus Beckwithbacteria bacterium CG1_02_47_37</name>
    <dbReference type="NCBI Taxonomy" id="1805034"/>
    <lineage>
        <taxon>Bacteria</taxon>
        <taxon>Candidatus Beckwithiibacteriota</taxon>
    </lineage>
</organism>
<comment type="caution">
    <text evidence="10">The sequence shown here is derived from an EMBL/GenBank/DDBJ whole genome shotgun (WGS) entry which is preliminary data.</text>
</comment>
<dbReference type="PANTHER" id="PTHR42655:SF1">
    <property type="entry name" value="GLYCOGEN PHOSPHORYLASE"/>
    <property type="match status" value="1"/>
</dbReference>
<evidence type="ECO:0000256" key="3">
    <source>
        <dbReference type="ARBA" id="ARBA00006047"/>
    </source>
</evidence>
<keyword evidence="7" id="KW-0663">Pyridoxal phosphate</keyword>
<dbReference type="AlphaFoldDB" id="A0A1J4RQZ0"/>
<dbReference type="PANTHER" id="PTHR42655">
    <property type="entry name" value="GLYCOGEN PHOSPHORYLASE"/>
    <property type="match status" value="1"/>
</dbReference>
<keyword evidence="6" id="KW-0808">Transferase</keyword>
<comment type="cofactor">
    <cofactor evidence="2">
        <name>pyridoxal 5'-phosphate</name>
        <dbReference type="ChEBI" id="CHEBI:597326"/>
    </cofactor>
</comment>
<dbReference type="GO" id="GO:0030170">
    <property type="term" value="F:pyridoxal phosphate binding"/>
    <property type="evidence" value="ECO:0007669"/>
    <property type="project" value="InterPro"/>
</dbReference>
<comment type="catalytic activity">
    <reaction evidence="1">
        <text>[(1-&gt;4)-alpha-D-glucosyl](n) + phosphate = [(1-&gt;4)-alpha-D-glucosyl](n-1) + alpha-D-glucose 1-phosphate</text>
        <dbReference type="Rhea" id="RHEA:41732"/>
        <dbReference type="Rhea" id="RHEA-COMP:9584"/>
        <dbReference type="Rhea" id="RHEA-COMP:9586"/>
        <dbReference type="ChEBI" id="CHEBI:15444"/>
        <dbReference type="ChEBI" id="CHEBI:43474"/>
        <dbReference type="ChEBI" id="CHEBI:58601"/>
        <dbReference type="EC" id="2.4.1.1"/>
    </reaction>
</comment>
<dbReference type="NCBIfam" id="TIGR02094">
    <property type="entry name" value="more_P_ylases"/>
    <property type="match status" value="1"/>
</dbReference>
<dbReference type="PROSITE" id="PS00102">
    <property type="entry name" value="PHOSPHORYLASE"/>
    <property type="match status" value="1"/>
</dbReference>
<dbReference type="Proteomes" id="UP000183144">
    <property type="component" value="Unassembled WGS sequence"/>
</dbReference>
<evidence type="ECO:0000256" key="1">
    <source>
        <dbReference type="ARBA" id="ARBA00001275"/>
    </source>
</evidence>
<evidence type="ECO:0000256" key="7">
    <source>
        <dbReference type="ARBA" id="ARBA00022898"/>
    </source>
</evidence>
<comment type="similarity">
    <text evidence="3">Belongs to the glycogen phosphorylase family.</text>
</comment>
<accession>A0A1J4RQZ0</accession>
<dbReference type="Pfam" id="PF00343">
    <property type="entry name" value="Phosphorylase"/>
    <property type="match status" value="1"/>
</dbReference>
<evidence type="ECO:0000256" key="4">
    <source>
        <dbReference type="ARBA" id="ARBA00012591"/>
    </source>
</evidence>
<dbReference type="InterPro" id="IPR011834">
    <property type="entry name" value="Agluc_phsphrylas"/>
</dbReference>
<evidence type="ECO:0000256" key="9">
    <source>
        <dbReference type="ARBA" id="ARBA00025174"/>
    </source>
</evidence>
<dbReference type="InterPro" id="IPR035090">
    <property type="entry name" value="Pyridoxal_P_attach_site"/>
</dbReference>
<protein>
    <recommendedName>
        <fullName evidence="4">glycogen phosphorylase</fullName>
        <ecNumber evidence="4">2.4.1.1</ecNumber>
    </recommendedName>
</protein>
<evidence type="ECO:0000256" key="8">
    <source>
        <dbReference type="ARBA" id="ARBA00023277"/>
    </source>
</evidence>
<evidence type="ECO:0000313" key="11">
    <source>
        <dbReference type="Proteomes" id="UP000183144"/>
    </source>
</evidence>
<dbReference type="Gene3D" id="3.40.50.2000">
    <property type="entry name" value="Glycogen Phosphorylase B"/>
    <property type="match status" value="3"/>
</dbReference>
<evidence type="ECO:0000256" key="2">
    <source>
        <dbReference type="ARBA" id="ARBA00001933"/>
    </source>
</evidence>
<dbReference type="GO" id="GO:0005975">
    <property type="term" value="P:carbohydrate metabolic process"/>
    <property type="evidence" value="ECO:0007669"/>
    <property type="project" value="InterPro"/>
</dbReference>
<dbReference type="GO" id="GO:0008184">
    <property type="term" value="F:glycogen phosphorylase activity"/>
    <property type="evidence" value="ECO:0007669"/>
    <property type="project" value="InterPro"/>
</dbReference>
<evidence type="ECO:0000256" key="6">
    <source>
        <dbReference type="ARBA" id="ARBA00022679"/>
    </source>
</evidence>
<keyword evidence="5" id="KW-0328">Glycosyltransferase</keyword>